<evidence type="ECO:0000259" key="9">
    <source>
        <dbReference type="Pfam" id="PF11708"/>
    </source>
</evidence>
<evidence type="ECO:0000256" key="1">
    <source>
        <dbReference type="ARBA" id="ARBA00004123"/>
    </source>
</evidence>
<reference evidence="10 11" key="1">
    <citation type="journal article" date="2016" name="Mol. Biol. Evol.">
        <title>Comparative Genomics of Early-Diverging Mushroom-Forming Fungi Provides Insights into the Origins of Lignocellulose Decay Capabilities.</title>
        <authorList>
            <person name="Nagy L.G."/>
            <person name="Riley R."/>
            <person name="Tritt A."/>
            <person name="Adam C."/>
            <person name="Daum C."/>
            <person name="Floudas D."/>
            <person name="Sun H."/>
            <person name="Yadav J.S."/>
            <person name="Pangilinan J."/>
            <person name="Larsson K.H."/>
            <person name="Matsuura K."/>
            <person name="Barry K."/>
            <person name="Labutti K."/>
            <person name="Kuo R."/>
            <person name="Ohm R.A."/>
            <person name="Bhattacharya S.S."/>
            <person name="Shirouzu T."/>
            <person name="Yoshinaga Y."/>
            <person name="Martin F.M."/>
            <person name="Grigoriev I.V."/>
            <person name="Hibbett D.S."/>
        </authorList>
    </citation>
    <scope>NUCLEOTIDE SEQUENCE [LARGE SCALE GENOMIC DNA]</scope>
    <source>
        <strain evidence="10 11">HHB12029</strain>
    </source>
</reference>
<keyword evidence="5 7" id="KW-0508">mRNA splicing</keyword>
<dbReference type="PANTHER" id="PTHR12942:SF2">
    <property type="entry name" value="PRE-MRNA-SPLICING FACTOR SLU7"/>
    <property type="match status" value="1"/>
</dbReference>
<evidence type="ECO:0000313" key="10">
    <source>
        <dbReference type="EMBL" id="KZV81228.1"/>
    </source>
</evidence>
<keyword evidence="4 7" id="KW-0747">Spliceosome</keyword>
<comment type="subunit">
    <text evidence="7">Associated with the spliceosome.</text>
</comment>
<dbReference type="InParanoid" id="A0A165BTV3"/>
<evidence type="ECO:0000256" key="7">
    <source>
        <dbReference type="RuleBase" id="RU367071"/>
    </source>
</evidence>
<dbReference type="EMBL" id="KV426407">
    <property type="protein sequence ID" value="KZV81228.1"/>
    <property type="molecule type" value="Genomic_DNA"/>
</dbReference>
<dbReference type="InterPro" id="IPR039974">
    <property type="entry name" value="Splicing_factor_SLU7"/>
</dbReference>
<dbReference type="OrthoDB" id="249612at2759"/>
<gene>
    <name evidence="10" type="ORF">EXIGLDRAFT_779959</name>
</gene>
<evidence type="ECO:0000256" key="5">
    <source>
        <dbReference type="ARBA" id="ARBA00023187"/>
    </source>
</evidence>
<dbReference type="AlphaFoldDB" id="A0A165BTV3"/>
<evidence type="ECO:0000256" key="4">
    <source>
        <dbReference type="ARBA" id="ARBA00022728"/>
    </source>
</evidence>
<dbReference type="Pfam" id="PF11708">
    <property type="entry name" value="Slu7"/>
    <property type="match status" value="1"/>
</dbReference>
<organism evidence="10 11">
    <name type="scientific">Exidia glandulosa HHB12029</name>
    <dbReference type="NCBI Taxonomy" id="1314781"/>
    <lineage>
        <taxon>Eukaryota</taxon>
        <taxon>Fungi</taxon>
        <taxon>Dikarya</taxon>
        <taxon>Basidiomycota</taxon>
        <taxon>Agaricomycotina</taxon>
        <taxon>Agaricomycetes</taxon>
        <taxon>Auriculariales</taxon>
        <taxon>Exidiaceae</taxon>
        <taxon>Exidia</taxon>
    </lineage>
</organism>
<dbReference type="GO" id="GO:0005681">
    <property type="term" value="C:spliceosomal complex"/>
    <property type="evidence" value="ECO:0007669"/>
    <property type="project" value="UniProtKB-UniRule"/>
</dbReference>
<evidence type="ECO:0000256" key="8">
    <source>
        <dbReference type="SAM" id="MobiDB-lite"/>
    </source>
</evidence>
<evidence type="ECO:0000256" key="2">
    <source>
        <dbReference type="ARBA" id="ARBA00007203"/>
    </source>
</evidence>
<dbReference type="GO" id="GO:0000398">
    <property type="term" value="P:mRNA splicing, via spliceosome"/>
    <property type="evidence" value="ECO:0007669"/>
    <property type="project" value="UniProtKB-UniRule"/>
</dbReference>
<comment type="subcellular location">
    <subcellularLocation>
        <location evidence="1 7">Nucleus</location>
    </subcellularLocation>
</comment>
<feature type="region of interest" description="Disordered" evidence="8">
    <location>
        <begin position="448"/>
        <end position="554"/>
    </location>
</feature>
<dbReference type="STRING" id="1314781.A0A165BTV3"/>
<name>A0A165BTV3_EXIGL</name>
<keyword evidence="3 7" id="KW-0507">mRNA processing</keyword>
<feature type="compositionally biased region" description="Low complexity" evidence="8">
    <location>
        <begin position="195"/>
        <end position="204"/>
    </location>
</feature>
<evidence type="ECO:0000256" key="6">
    <source>
        <dbReference type="ARBA" id="ARBA00023242"/>
    </source>
</evidence>
<dbReference type="Proteomes" id="UP000077266">
    <property type="component" value="Unassembled WGS sequence"/>
</dbReference>
<keyword evidence="11" id="KW-1185">Reference proteome</keyword>
<dbReference type="FunCoup" id="A0A165BTV3">
    <property type="interactions" value="752"/>
</dbReference>
<feature type="region of interest" description="Disordered" evidence="8">
    <location>
        <begin position="1"/>
        <end position="29"/>
    </location>
</feature>
<dbReference type="GO" id="GO:0030628">
    <property type="term" value="F:pre-mRNA 3'-splice site binding"/>
    <property type="evidence" value="ECO:0007669"/>
    <property type="project" value="UniProtKB-UniRule"/>
</dbReference>
<feature type="region of interest" description="Disordered" evidence="8">
    <location>
        <begin position="195"/>
        <end position="215"/>
    </location>
</feature>
<evidence type="ECO:0000256" key="3">
    <source>
        <dbReference type="ARBA" id="ARBA00022664"/>
    </source>
</evidence>
<evidence type="ECO:0000313" key="11">
    <source>
        <dbReference type="Proteomes" id="UP000077266"/>
    </source>
</evidence>
<dbReference type="InterPro" id="IPR021715">
    <property type="entry name" value="Slu7_dom"/>
</dbReference>
<comment type="function">
    <text evidence="7">Involved in pre-mRNA splicing.</text>
</comment>
<protein>
    <recommendedName>
        <fullName evidence="7">Pre-mRNA-splicing factor SLU7</fullName>
    </recommendedName>
</protein>
<proteinExistence type="inferred from homology"/>
<feature type="domain" description="Pre-mRNA-splicing factor SLU7" evidence="9">
    <location>
        <begin position="139"/>
        <end position="405"/>
    </location>
</feature>
<dbReference type="PANTHER" id="PTHR12942">
    <property type="entry name" value="STEP II SPLICING FACTOR SLU7"/>
    <property type="match status" value="1"/>
</dbReference>
<feature type="compositionally biased region" description="Basic and acidic residues" evidence="8">
    <location>
        <begin position="475"/>
        <end position="513"/>
    </location>
</feature>
<sequence>MASSAVGKISREEFRRQKDLDAARKAGTVPAEVDKQGRAINPHIPQYIAKAPWYLETGAPSLDHQRRPDDDLPAGKLNEWYARGERAGPAATKFRKGACENCGAMSHKTKDCIERPRRRGAKLTGKNIAADEVVQDLNMGYAAKRDRWNGYEPSEHNKIYEQYAAVEDARQKQREEEIDSQTTTDLAAARKLAKATTAGDAEFGSSDEEDEDEDKYADAADAVGQKMDTKTRITVRNLRIREDTAKYLMNLDEDSAYYDPKTRSMRDAPDKSVPVEDARFSGENFLRQTGEAMEVQKLQLFAWQSAARGNDVHLNANPTQGELLHHKFIEKKESLRDTNKISILDRYGGEEYLRTAPKELLTGQTENYVEYSRTGQVVRGSERVKARSKYPEDVFINNHTAVWGSFYDKTAGKWGFACCHSFIHVSYCAGQAGIEAAAASSAANLLRADSERHAPEPSRAAEAAKMPPPAGKKSRVGETDPKLDQEKLDAALREERKRRNRPADDDAEGDSRDKRRKYNSFQGGQDVTEEEMEAYRMTKVSSEDPMANYRDEDL</sequence>
<keyword evidence="6 7" id="KW-0539">Nucleus</keyword>
<feature type="compositionally biased region" description="Basic and acidic residues" evidence="8">
    <location>
        <begin position="9"/>
        <end position="24"/>
    </location>
</feature>
<comment type="similarity">
    <text evidence="2 7">Belongs to the SLU7 family.</text>
</comment>
<feature type="compositionally biased region" description="Acidic residues" evidence="8">
    <location>
        <begin position="205"/>
        <end position="215"/>
    </location>
</feature>
<accession>A0A165BTV3</accession>